<protein>
    <submittedName>
        <fullName evidence="1">Uncharacterized protein</fullName>
    </submittedName>
</protein>
<organism evidence="1 2">
    <name type="scientific">Sphingomonas natans</name>
    <dbReference type="NCBI Taxonomy" id="3063330"/>
    <lineage>
        <taxon>Bacteria</taxon>
        <taxon>Pseudomonadati</taxon>
        <taxon>Pseudomonadota</taxon>
        <taxon>Alphaproteobacteria</taxon>
        <taxon>Sphingomonadales</taxon>
        <taxon>Sphingomonadaceae</taxon>
        <taxon>Sphingomonas</taxon>
    </lineage>
</organism>
<dbReference type="EMBL" id="JAUOTP010000005">
    <property type="protein sequence ID" value="MDO6415213.1"/>
    <property type="molecule type" value="Genomic_DNA"/>
</dbReference>
<proteinExistence type="predicted"/>
<dbReference type="Proteomes" id="UP001169764">
    <property type="component" value="Unassembled WGS sequence"/>
</dbReference>
<evidence type="ECO:0000313" key="2">
    <source>
        <dbReference type="Proteomes" id="UP001169764"/>
    </source>
</evidence>
<gene>
    <name evidence="1" type="ORF">Q4F19_12545</name>
</gene>
<keyword evidence="2" id="KW-1185">Reference proteome</keyword>
<comment type="caution">
    <text evidence="1">The sequence shown here is derived from an EMBL/GenBank/DDBJ whole genome shotgun (WGS) entry which is preliminary data.</text>
</comment>
<evidence type="ECO:0000313" key="1">
    <source>
        <dbReference type="EMBL" id="MDO6415213.1"/>
    </source>
</evidence>
<dbReference type="RefSeq" id="WP_303543071.1">
    <property type="nucleotide sequence ID" value="NZ_JAUOTP010000005.1"/>
</dbReference>
<accession>A0ABT8YBK6</accession>
<reference evidence="1" key="1">
    <citation type="submission" date="2023-07" db="EMBL/GenBank/DDBJ databases">
        <authorList>
            <person name="Kim M."/>
        </authorList>
    </citation>
    <scope>NUCLEOTIDE SEQUENCE</scope>
    <source>
        <strain evidence="1">BIUV-7</strain>
    </source>
</reference>
<name>A0ABT8YBK6_9SPHN</name>
<sequence>MTVCTASTFYWFYGDNDAAVAIVTASDRMLTDNGLGIEYESSHSKIAHFGPHHMIMVSGDLSVNSLILQALREAFPEAPPSTALLAIGLGNVICAVMADRAARKYLRPLGITNELIQQTQGGLSGLAYRPACWSRSLVKCSPRASILRRWS</sequence>